<proteinExistence type="predicted"/>
<evidence type="ECO:0000256" key="6">
    <source>
        <dbReference type="ARBA" id="ARBA00023014"/>
    </source>
</evidence>
<evidence type="ECO:0000313" key="9">
    <source>
        <dbReference type="Proteomes" id="UP001299546"/>
    </source>
</evidence>
<gene>
    <name evidence="8" type="ORF">LIZ65_14465</name>
</gene>
<sequence length="323" mass="36391">MRWGEKRYNSLDYYLKTTYGEKLYKLSLDGGCTCPNRDGTLGSRGCIFCSAGGSGDFASDSALSITEQIDAGKELVKRKQTGDGYIAYFQAYTNTYAPVPYLRTIFTEAATHPDIRILSIATRPDCLGADVLSLLDGLSRRKPVWVELGLQTIHERTACFIRRGYALPVFEAAVKELHARGISVIVHVILGLPGETETDMLETIRYLNQLPIDGIKLQLLHILNHTDLGTFYREHPFPVMDMDAYFALLSKCLCLLRPDIVVHRLTGDGPKSILIAPLWTGNKRKVLNSMQKYFKDHDIWQGKSYSPEERRDVSCQKHLHSTN</sequence>
<comment type="caution">
    <text evidence="8">The sequence shown here is derived from an EMBL/GenBank/DDBJ whole genome shotgun (WGS) entry which is preliminary data.</text>
</comment>
<dbReference type="Pfam" id="PF16199">
    <property type="entry name" value="Radical_SAM_C"/>
    <property type="match status" value="1"/>
</dbReference>
<comment type="cofactor">
    <cofactor evidence="1">
        <name>[4Fe-4S] cluster</name>
        <dbReference type="ChEBI" id="CHEBI:49883"/>
    </cofactor>
</comment>
<dbReference type="InterPro" id="IPR007197">
    <property type="entry name" value="rSAM"/>
</dbReference>
<dbReference type="InterPro" id="IPR058240">
    <property type="entry name" value="rSAM_sf"/>
</dbReference>
<evidence type="ECO:0000313" key="8">
    <source>
        <dbReference type="EMBL" id="MCB7388488.1"/>
    </source>
</evidence>
<protein>
    <submittedName>
        <fullName evidence="8">TIGR01212 family radical SAM protein</fullName>
    </submittedName>
</protein>
<dbReference type="InterPro" id="IPR005911">
    <property type="entry name" value="YhcC-like"/>
</dbReference>
<accession>A0ABS8DJ79</accession>
<evidence type="ECO:0000256" key="5">
    <source>
        <dbReference type="ARBA" id="ARBA00023004"/>
    </source>
</evidence>
<dbReference type="PANTHER" id="PTHR11135">
    <property type="entry name" value="HISTONE ACETYLTRANSFERASE-RELATED"/>
    <property type="match status" value="1"/>
</dbReference>
<dbReference type="InterPro" id="IPR006638">
    <property type="entry name" value="Elp3/MiaA/NifB-like_rSAM"/>
</dbReference>
<organism evidence="8 9">
    <name type="scientific">Bariatricus massiliensis</name>
    <dbReference type="NCBI Taxonomy" id="1745713"/>
    <lineage>
        <taxon>Bacteria</taxon>
        <taxon>Bacillati</taxon>
        <taxon>Bacillota</taxon>
        <taxon>Clostridia</taxon>
        <taxon>Lachnospirales</taxon>
        <taxon>Lachnospiraceae</taxon>
        <taxon>Bariatricus</taxon>
    </lineage>
</organism>
<dbReference type="PANTHER" id="PTHR11135:SF1">
    <property type="entry name" value="PROTEIN YHCC"/>
    <property type="match status" value="1"/>
</dbReference>
<evidence type="ECO:0000256" key="4">
    <source>
        <dbReference type="ARBA" id="ARBA00022723"/>
    </source>
</evidence>
<dbReference type="InterPro" id="IPR023404">
    <property type="entry name" value="rSAM_horseshoe"/>
</dbReference>
<dbReference type="InterPro" id="IPR039661">
    <property type="entry name" value="ELP3"/>
</dbReference>
<dbReference type="Pfam" id="PF04055">
    <property type="entry name" value="Radical_SAM"/>
    <property type="match status" value="1"/>
</dbReference>
<evidence type="ECO:0000256" key="3">
    <source>
        <dbReference type="ARBA" id="ARBA00022691"/>
    </source>
</evidence>
<dbReference type="SFLD" id="SFLDG01091">
    <property type="entry name" value="uncharacterized_CHP01210-like"/>
    <property type="match status" value="1"/>
</dbReference>
<reference evidence="8 9" key="1">
    <citation type="submission" date="2021-10" db="EMBL/GenBank/DDBJ databases">
        <title>Collection of gut derived symbiotic bacterial strains cultured from healthy donors.</title>
        <authorList>
            <person name="Lin H."/>
            <person name="Littmann E."/>
            <person name="Kohout C."/>
            <person name="Pamer E.G."/>
        </authorList>
    </citation>
    <scope>NUCLEOTIDE SEQUENCE [LARGE SCALE GENOMIC DNA]</scope>
    <source>
        <strain evidence="8 9">DFI.1.165</strain>
    </source>
</reference>
<evidence type="ECO:0000256" key="1">
    <source>
        <dbReference type="ARBA" id="ARBA00001966"/>
    </source>
</evidence>
<keyword evidence="2" id="KW-0004">4Fe-4S</keyword>
<feature type="domain" description="Radical SAM core" evidence="7">
    <location>
        <begin position="18"/>
        <end position="259"/>
    </location>
</feature>
<dbReference type="Gene3D" id="3.80.30.20">
    <property type="entry name" value="tm_1862 like domain"/>
    <property type="match status" value="1"/>
</dbReference>
<dbReference type="PROSITE" id="PS51918">
    <property type="entry name" value="RADICAL_SAM"/>
    <property type="match status" value="1"/>
</dbReference>
<dbReference type="InterPro" id="IPR032432">
    <property type="entry name" value="Radical_SAM_C"/>
</dbReference>
<dbReference type="RefSeq" id="WP_082891700.1">
    <property type="nucleotide sequence ID" value="NZ_JAJCIQ010000012.1"/>
</dbReference>
<evidence type="ECO:0000259" key="7">
    <source>
        <dbReference type="PROSITE" id="PS51918"/>
    </source>
</evidence>
<keyword evidence="5" id="KW-0408">Iron</keyword>
<dbReference type="EMBL" id="JAJCIS010000012">
    <property type="protein sequence ID" value="MCB7388488.1"/>
    <property type="molecule type" value="Genomic_DNA"/>
</dbReference>
<keyword evidence="4" id="KW-0479">Metal-binding</keyword>
<dbReference type="SMART" id="SM00729">
    <property type="entry name" value="Elp3"/>
    <property type="match status" value="1"/>
</dbReference>
<dbReference type="SUPFAM" id="SSF102114">
    <property type="entry name" value="Radical SAM enzymes"/>
    <property type="match status" value="1"/>
</dbReference>
<keyword evidence="6" id="KW-0411">Iron-sulfur</keyword>
<dbReference type="SFLD" id="SFLDS00029">
    <property type="entry name" value="Radical_SAM"/>
    <property type="match status" value="1"/>
</dbReference>
<dbReference type="NCBIfam" id="TIGR01212">
    <property type="entry name" value="TIGR01212 family radical SAM protein"/>
    <property type="match status" value="1"/>
</dbReference>
<evidence type="ECO:0000256" key="2">
    <source>
        <dbReference type="ARBA" id="ARBA00022485"/>
    </source>
</evidence>
<keyword evidence="9" id="KW-1185">Reference proteome</keyword>
<dbReference type="Proteomes" id="UP001299546">
    <property type="component" value="Unassembled WGS sequence"/>
</dbReference>
<dbReference type="SFLD" id="SFLDG01086">
    <property type="entry name" value="elongater_protein-like"/>
    <property type="match status" value="1"/>
</dbReference>
<name>A0ABS8DJ79_9FIRM</name>
<dbReference type="CDD" id="cd01335">
    <property type="entry name" value="Radical_SAM"/>
    <property type="match status" value="1"/>
</dbReference>
<keyword evidence="3" id="KW-0949">S-adenosyl-L-methionine</keyword>